<reference evidence="3 4" key="1">
    <citation type="submission" date="2018-10" db="EMBL/GenBank/DDBJ databases">
        <authorList>
            <consortium name="Pathogen Informatics"/>
        </authorList>
    </citation>
    <scope>NUCLEOTIDE SEQUENCE [LARGE SCALE GENOMIC DNA]</scope>
</reference>
<protein>
    <recommendedName>
        <fullName evidence="2">DUF7041 domain-containing protein</fullName>
    </recommendedName>
</protein>
<evidence type="ECO:0000259" key="2">
    <source>
        <dbReference type="Pfam" id="PF23055"/>
    </source>
</evidence>
<dbReference type="AlphaFoldDB" id="A0A0R3UFP8"/>
<evidence type="ECO:0000313" key="5">
    <source>
        <dbReference type="WBParaSite" id="MCU_001135-RA"/>
    </source>
</evidence>
<dbReference type="Pfam" id="PF23055">
    <property type="entry name" value="DUF7041"/>
    <property type="match status" value="1"/>
</dbReference>
<keyword evidence="4" id="KW-1185">Reference proteome</keyword>
<feature type="compositionally biased region" description="Polar residues" evidence="1">
    <location>
        <begin position="280"/>
        <end position="290"/>
    </location>
</feature>
<evidence type="ECO:0000313" key="4">
    <source>
        <dbReference type="Proteomes" id="UP000267029"/>
    </source>
</evidence>
<reference evidence="5" key="2">
    <citation type="submission" date="2019-11" db="UniProtKB">
        <authorList>
            <consortium name="WormBaseParasite"/>
        </authorList>
    </citation>
    <scope>IDENTIFICATION</scope>
</reference>
<feature type="compositionally biased region" description="Polar residues" evidence="1">
    <location>
        <begin position="318"/>
        <end position="327"/>
    </location>
</feature>
<gene>
    <name evidence="3" type="ORF">MCOS_LOCUS5963</name>
</gene>
<dbReference type="OrthoDB" id="6270215at2759"/>
<feature type="domain" description="DUF7041" evidence="2">
    <location>
        <begin position="19"/>
        <end position="98"/>
    </location>
</feature>
<sequence length="392" mass="44053">MDQSQKSYFLVGAGNILELPAFWPDAVAAWFQVVEGKFQANNITDQLMMYEIVASALPLDVAKDVSEVAANPEPGSSYTQLKSAVLRSIQTRISERILEAWTSGEISNQKPLEMLRKMRSIAGGNLLVEPFWKRLFLLYLPPSTRDVLLPRIHRCTLDQLAVCADIMQSLDTFLPGTQPHLAPGLAPINGFDASDTSEWSLFDMLEVRSALDSALSSCRSRAQLLLPHLAPRRPDPTQQQFTTPQASGALEVLKCLHSYCEQMESASPSVASTRRRSSSEQRVSTQQMSEAESVLAPPVFNCRSKDRPLLPPPPRTMCRSSSEQRPSAKNRPYRKLLRNTHLSNRSTKRQWLLAEPAHPLPPRTKRLACWYHRNYGDLARRCIQPCDYISPN</sequence>
<dbReference type="InterPro" id="IPR055469">
    <property type="entry name" value="DUF7041"/>
</dbReference>
<dbReference type="PANTHER" id="PTHR33327">
    <property type="entry name" value="ENDONUCLEASE"/>
    <property type="match status" value="1"/>
</dbReference>
<organism evidence="5">
    <name type="scientific">Mesocestoides corti</name>
    <name type="common">Flatworm</name>
    <dbReference type="NCBI Taxonomy" id="53468"/>
    <lineage>
        <taxon>Eukaryota</taxon>
        <taxon>Metazoa</taxon>
        <taxon>Spiralia</taxon>
        <taxon>Lophotrochozoa</taxon>
        <taxon>Platyhelminthes</taxon>
        <taxon>Cestoda</taxon>
        <taxon>Eucestoda</taxon>
        <taxon>Cyclophyllidea</taxon>
        <taxon>Mesocestoididae</taxon>
        <taxon>Mesocestoides</taxon>
    </lineage>
</organism>
<dbReference type="STRING" id="53468.A0A0R3UFP8"/>
<accession>A0A0R3UFP8</accession>
<dbReference type="PANTHER" id="PTHR33327:SF3">
    <property type="entry name" value="RNA-DIRECTED DNA POLYMERASE"/>
    <property type="match status" value="1"/>
</dbReference>
<name>A0A0R3UFP8_MESCO</name>
<evidence type="ECO:0000256" key="1">
    <source>
        <dbReference type="SAM" id="MobiDB-lite"/>
    </source>
</evidence>
<dbReference type="WBParaSite" id="MCU_001135-RA">
    <property type="protein sequence ID" value="MCU_001135-RA"/>
    <property type="gene ID" value="MCU_001135"/>
</dbReference>
<dbReference type="EMBL" id="UXSR01005225">
    <property type="protein sequence ID" value="VDD79960.1"/>
    <property type="molecule type" value="Genomic_DNA"/>
</dbReference>
<dbReference type="Proteomes" id="UP000267029">
    <property type="component" value="Unassembled WGS sequence"/>
</dbReference>
<proteinExistence type="predicted"/>
<feature type="region of interest" description="Disordered" evidence="1">
    <location>
        <begin position="266"/>
        <end position="334"/>
    </location>
</feature>
<evidence type="ECO:0000313" key="3">
    <source>
        <dbReference type="EMBL" id="VDD79960.1"/>
    </source>
</evidence>